<evidence type="ECO:0000313" key="16">
    <source>
        <dbReference type="RefSeq" id="XP_006821624.1"/>
    </source>
</evidence>
<accession>A0ABM0MNN3</accession>
<feature type="domain" description="Neurotransmitter-gated ion-channel ligand-binding" evidence="13">
    <location>
        <begin position="14"/>
        <end position="145"/>
    </location>
</feature>
<evidence type="ECO:0000313" key="15">
    <source>
        <dbReference type="Proteomes" id="UP000694865"/>
    </source>
</evidence>
<keyword evidence="15" id="KW-1185">Reference proteome</keyword>
<dbReference type="InterPro" id="IPR038050">
    <property type="entry name" value="Neuro_actylchol_rec"/>
</dbReference>
<evidence type="ECO:0000256" key="5">
    <source>
        <dbReference type="ARBA" id="ARBA00022692"/>
    </source>
</evidence>
<evidence type="ECO:0000259" key="14">
    <source>
        <dbReference type="Pfam" id="PF02932"/>
    </source>
</evidence>
<feature type="region of interest" description="Disordered" evidence="12">
    <location>
        <begin position="239"/>
        <end position="258"/>
    </location>
</feature>
<dbReference type="InterPro" id="IPR006202">
    <property type="entry name" value="Neur_chan_lig-bd"/>
</dbReference>
<evidence type="ECO:0000259" key="13">
    <source>
        <dbReference type="Pfam" id="PF02931"/>
    </source>
</evidence>
<evidence type="ECO:0000256" key="12">
    <source>
        <dbReference type="SAM" id="MobiDB-lite"/>
    </source>
</evidence>
<keyword evidence="6" id="KW-0732">Signal</keyword>
<dbReference type="Gene3D" id="1.20.58.390">
    <property type="entry name" value="Neurotransmitter-gated ion-channel transmembrane domain"/>
    <property type="match status" value="1"/>
</dbReference>
<evidence type="ECO:0000256" key="10">
    <source>
        <dbReference type="ARBA" id="ARBA00023303"/>
    </source>
</evidence>
<dbReference type="InterPro" id="IPR018000">
    <property type="entry name" value="Neurotransmitter_ion_chnl_CS"/>
</dbReference>
<evidence type="ECO:0000256" key="3">
    <source>
        <dbReference type="ARBA" id="ARBA00022448"/>
    </source>
</evidence>
<dbReference type="CDD" id="cd19049">
    <property type="entry name" value="LGIC_TM_anion"/>
    <property type="match status" value="1"/>
</dbReference>
<dbReference type="PRINTS" id="PR00252">
    <property type="entry name" value="NRIONCHANNEL"/>
</dbReference>
<gene>
    <name evidence="16" type="primary">LOC102809013</name>
</gene>
<feature type="domain" description="Neurotransmitter-gated ion-channel transmembrane" evidence="14">
    <location>
        <begin position="161"/>
        <end position="254"/>
    </location>
</feature>
<dbReference type="InterPro" id="IPR036734">
    <property type="entry name" value="Neur_chan_lig-bd_sf"/>
</dbReference>
<dbReference type="PROSITE" id="PS00236">
    <property type="entry name" value="NEUROTR_ION_CHANNEL"/>
    <property type="match status" value="1"/>
</dbReference>
<keyword evidence="4" id="KW-1003">Cell membrane</keyword>
<dbReference type="InterPro" id="IPR036719">
    <property type="entry name" value="Neuro-gated_channel_TM_sf"/>
</dbReference>
<comment type="caution">
    <text evidence="11">Lacks conserved residue(s) required for the propagation of feature annotation.</text>
</comment>
<keyword evidence="7 11" id="KW-1133">Transmembrane helix</keyword>
<evidence type="ECO:0000256" key="7">
    <source>
        <dbReference type="ARBA" id="ARBA00022989"/>
    </source>
</evidence>
<dbReference type="InterPro" id="IPR006028">
    <property type="entry name" value="GABAA/Glycine_rcpt"/>
</dbReference>
<evidence type="ECO:0000256" key="8">
    <source>
        <dbReference type="ARBA" id="ARBA00023065"/>
    </source>
</evidence>
<organism evidence="15 16">
    <name type="scientific">Saccoglossus kowalevskii</name>
    <name type="common">Acorn worm</name>
    <dbReference type="NCBI Taxonomy" id="10224"/>
    <lineage>
        <taxon>Eukaryota</taxon>
        <taxon>Metazoa</taxon>
        <taxon>Hemichordata</taxon>
        <taxon>Enteropneusta</taxon>
        <taxon>Harrimaniidae</taxon>
        <taxon>Saccoglossus</taxon>
    </lineage>
</organism>
<evidence type="ECO:0000256" key="9">
    <source>
        <dbReference type="ARBA" id="ARBA00023136"/>
    </source>
</evidence>
<proteinExistence type="inferred from homology"/>
<evidence type="ECO:0000256" key="6">
    <source>
        <dbReference type="ARBA" id="ARBA00022729"/>
    </source>
</evidence>
<comment type="similarity">
    <text evidence="11">Belongs to the ligand-gated ion channel (TC 1.A.9) family.</text>
</comment>
<name>A0ABM0MNN3_SACKO</name>
<evidence type="ECO:0000256" key="11">
    <source>
        <dbReference type="RuleBase" id="RU000687"/>
    </source>
</evidence>
<dbReference type="InterPro" id="IPR006201">
    <property type="entry name" value="Neur_channel"/>
</dbReference>
<keyword evidence="8 11" id="KW-0406">Ion transport</keyword>
<dbReference type="PANTHER" id="PTHR18945">
    <property type="entry name" value="NEUROTRANSMITTER GATED ION CHANNEL"/>
    <property type="match status" value="1"/>
</dbReference>
<dbReference type="SUPFAM" id="SSF90112">
    <property type="entry name" value="Neurotransmitter-gated ion-channel transmembrane pore"/>
    <property type="match status" value="1"/>
</dbReference>
<keyword evidence="3 11" id="KW-0813">Transport</keyword>
<evidence type="ECO:0000256" key="2">
    <source>
        <dbReference type="ARBA" id="ARBA00004236"/>
    </source>
</evidence>
<dbReference type="Pfam" id="PF02931">
    <property type="entry name" value="Neur_chan_LBD"/>
    <property type="match status" value="1"/>
</dbReference>
<dbReference type="PRINTS" id="PR00253">
    <property type="entry name" value="GABAARECEPTR"/>
</dbReference>
<dbReference type="RefSeq" id="XP_006821624.1">
    <property type="nucleotide sequence ID" value="XM_006821561.1"/>
</dbReference>
<sequence length="258" mass="29435">MVDVDKVTLVVSEYKTKVWIPDLNFEDSKRETVHSLGSQSHALQIASDGIVWYSFRVSLTLSCNLYLLIFPLDTQLCELKLLSYSYNTEGILLNWEDPVFGVTLYDKILMPQYNLDAYKIDKFNVNNGRYGEWSCLGVQFLLSRRVGYFLVSHYVISCLKVSSTWLSFWLPLSSPPARVSLIVSCLLALNLQNSMLHSDLPSLSYPTAMDVWLFLCMVFVFASLIETVIAISCDRRKANTSDKPRRRGNLSVNKKVCQ</sequence>
<reference evidence="16" key="1">
    <citation type="submission" date="2025-08" db="UniProtKB">
        <authorList>
            <consortium name="RefSeq"/>
        </authorList>
    </citation>
    <scope>IDENTIFICATION</scope>
    <source>
        <tissue evidence="16">Testes</tissue>
    </source>
</reference>
<dbReference type="InterPro" id="IPR006029">
    <property type="entry name" value="Neurotrans-gated_channel_TM"/>
</dbReference>
<dbReference type="Proteomes" id="UP000694865">
    <property type="component" value="Unplaced"/>
</dbReference>
<comment type="subcellular location">
    <subcellularLocation>
        <location evidence="2">Cell membrane</location>
    </subcellularLocation>
    <subcellularLocation>
        <location evidence="1">Membrane</location>
        <topology evidence="1">Multi-pass membrane protein</topology>
    </subcellularLocation>
</comment>
<evidence type="ECO:0000256" key="4">
    <source>
        <dbReference type="ARBA" id="ARBA00022475"/>
    </source>
</evidence>
<evidence type="ECO:0000256" key="1">
    <source>
        <dbReference type="ARBA" id="ARBA00004141"/>
    </source>
</evidence>
<dbReference type="GeneID" id="102809013"/>
<feature type="transmembrane region" description="Helical" evidence="11">
    <location>
        <begin position="211"/>
        <end position="233"/>
    </location>
</feature>
<feature type="transmembrane region" description="Helical" evidence="11">
    <location>
        <begin position="146"/>
        <end position="170"/>
    </location>
</feature>
<keyword evidence="9 11" id="KW-0472">Membrane</keyword>
<protein>
    <submittedName>
        <fullName evidence="16">Glutamate-gated chloride channel-like</fullName>
    </submittedName>
</protein>
<keyword evidence="10 11" id="KW-0407">Ion channel</keyword>
<dbReference type="Pfam" id="PF02932">
    <property type="entry name" value="Neur_chan_memb"/>
    <property type="match status" value="1"/>
</dbReference>
<dbReference type="Gene3D" id="2.70.170.10">
    <property type="entry name" value="Neurotransmitter-gated ion-channel ligand-binding domain"/>
    <property type="match status" value="1"/>
</dbReference>
<dbReference type="SUPFAM" id="SSF63712">
    <property type="entry name" value="Nicotinic receptor ligand binding domain-like"/>
    <property type="match status" value="1"/>
</dbReference>
<feature type="non-terminal residue" evidence="16">
    <location>
        <position position="258"/>
    </location>
</feature>
<keyword evidence="5 11" id="KW-0812">Transmembrane</keyword>